<organism evidence="2 3">
    <name type="scientific">Periplaneta americana</name>
    <name type="common">American cockroach</name>
    <name type="synonym">Blatta americana</name>
    <dbReference type="NCBI Taxonomy" id="6978"/>
    <lineage>
        <taxon>Eukaryota</taxon>
        <taxon>Metazoa</taxon>
        <taxon>Ecdysozoa</taxon>
        <taxon>Arthropoda</taxon>
        <taxon>Hexapoda</taxon>
        <taxon>Insecta</taxon>
        <taxon>Pterygota</taxon>
        <taxon>Neoptera</taxon>
        <taxon>Polyneoptera</taxon>
        <taxon>Dictyoptera</taxon>
        <taxon>Blattodea</taxon>
        <taxon>Blattoidea</taxon>
        <taxon>Blattidae</taxon>
        <taxon>Blattinae</taxon>
        <taxon>Periplaneta</taxon>
    </lineage>
</organism>
<sequence length="381" mass="43130">MIVETGLILLRIGTDGGLCEGSNESLGSLKAITLLEVSTLSMDEVRIQGVQSKLYLAMDREGRLYGERRKLRSGAGDRTRVLGSTYQALSPLSYAEVQPTAPDRTPILQCFSLSGLTPSWTCMLTFYSGQLPLYKPLREKHWRREFDSVLWIGLRCSSMVRVLGHVACMGESTNAYRVLVGRPEGKRPLGRLRRRNVMFYLTTLATAEVISALPDVPEFCPAGVPLHASKPTDMSLSHLSRRLTWAGHIARMGESRNVYRVLVGRPEGKRPLGRLRRRWKDNIKMDLKEVGYGCRDWINLAQSRDQWRAYVRAAMNIRVDVNEEGTVFVASLFGYYNTYLSRKYAHLGWYVGIKKSGKPKRGSKTKWGQKAIQFLPRRLAL</sequence>
<dbReference type="Pfam" id="PF00167">
    <property type="entry name" value="FGF"/>
    <property type="match status" value="2"/>
</dbReference>
<evidence type="ECO:0000256" key="1">
    <source>
        <dbReference type="ARBA" id="ARBA00007936"/>
    </source>
</evidence>
<comment type="similarity">
    <text evidence="1">Belongs to the heparin-binding growth factors family.</text>
</comment>
<keyword evidence="3" id="KW-1185">Reference proteome</keyword>
<dbReference type="InterPro" id="IPR002209">
    <property type="entry name" value="Fibroblast_GF_fam"/>
</dbReference>
<comment type="caution">
    <text evidence="2">The sequence shown here is derived from an EMBL/GenBank/DDBJ whole genome shotgun (WGS) entry which is preliminary data.</text>
</comment>
<dbReference type="SUPFAM" id="SSF50353">
    <property type="entry name" value="Cytokine"/>
    <property type="match status" value="2"/>
</dbReference>
<dbReference type="EMBL" id="JAJSOF020000023">
    <property type="protein sequence ID" value="KAJ4436144.1"/>
    <property type="molecule type" value="Genomic_DNA"/>
</dbReference>
<name>A0ABQ8SQS3_PERAM</name>
<dbReference type="Proteomes" id="UP001148838">
    <property type="component" value="Unassembled WGS sequence"/>
</dbReference>
<protein>
    <submittedName>
        <fullName evidence="2">Uncharacterized protein</fullName>
    </submittedName>
</protein>
<dbReference type="InterPro" id="IPR008996">
    <property type="entry name" value="IL1/FGF"/>
</dbReference>
<accession>A0ABQ8SQS3</accession>
<evidence type="ECO:0000313" key="3">
    <source>
        <dbReference type="Proteomes" id="UP001148838"/>
    </source>
</evidence>
<proteinExistence type="inferred from homology"/>
<gene>
    <name evidence="2" type="ORF">ANN_18771</name>
</gene>
<evidence type="ECO:0000313" key="2">
    <source>
        <dbReference type="EMBL" id="KAJ4436144.1"/>
    </source>
</evidence>
<dbReference type="Gene3D" id="2.80.10.50">
    <property type="match status" value="2"/>
</dbReference>
<reference evidence="2 3" key="1">
    <citation type="journal article" date="2022" name="Allergy">
        <title>Genome assembly and annotation of Periplaneta americana reveal a comprehensive cockroach allergen profile.</title>
        <authorList>
            <person name="Wang L."/>
            <person name="Xiong Q."/>
            <person name="Saelim N."/>
            <person name="Wang L."/>
            <person name="Nong W."/>
            <person name="Wan A.T."/>
            <person name="Shi M."/>
            <person name="Liu X."/>
            <person name="Cao Q."/>
            <person name="Hui J.H.L."/>
            <person name="Sookrung N."/>
            <person name="Leung T.F."/>
            <person name="Tungtrongchitr A."/>
            <person name="Tsui S.K.W."/>
        </authorList>
    </citation>
    <scope>NUCLEOTIDE SEQUENCE [LARGE SCALE GENOMIC DNA]</scope>
    <source>
        <strain evidence="2">PWHHKU_190912</strain>
    </source>
</reference>
<dbReference type="PANTHER" id="PTHR11486">
    <property type="entry name" value="FIBROBLAST GROWTH FACTOR"/>
    <property type="match status" value="1"/>
</dbReference>